<name>A0A6J4VUG9_9DEIN</name>
<evidence type="ECO:0000256" key="1">
    <source>
        <dbReference type="SAM" id="MobiDB-lite"/>
    </source>
</evidence>
<gene>
    <name evidence="4" type="ORF">AVDCRST_MAG86-4093</name>
</gene>
<reference evidence="4" key="1">
    <citation type="submission" date="2020-02" db="EMBL/GenBank/DDBJ databases">
        <authorList>
            <person name="Meier V. D."/>
        </authorList>
    </citation>
    <scope>NUCLEOTIDE SEQUENCE</scope>
    <source>
        <strain evidence="4">AVDCRST_MAG86</strain>
    </source>
</reference>
<dbReference type="PROSITE" id="PS50022">
    <property type="entry name" value="FA58C_3"/>
    <property type="match status" value="1"/>
</dbReference>
<evidence type="ECO:0000313" key="4">
    <source>
        <dbReference type="EMBL" id="CAA9588391.1"/>
    </source>
</evidence>
<protein>
    <submittedName>
        <fullName evidence="4">CBM32</fullName>
    </submittedName>
</protein>
<dbReference type="Gene3D" id="2.60.120.260">
    <property type="entry name" value="Galactose-binding domain-like"/>
    <property type="match status" value="1"/>
</dbReference>
<evidence type="ECO:0000256" key="2">
    <source>
        <dbReference type="SAM" id="SignalP"/>
    </source>
</evidence>
<keyword evidence="2" id="KW-0732">Signal</keyword>
<dbReference type="Pfam" id="PF00754">
    <property type="entry name" value="F5_F8_type_C"/>
    <property type="match status" value="1"/>
</dbReference>
<feature type="domain" description="F5/8 type C" evidence="3">
    <location>
        <begin position="33"/>
        <end position="178"/>
    </location>
</feature>
<dbReference type="PROSITE" id="PS51257">
    <property type="entry name" value="PROKAR_LIPOPROTEIN"/>
    <property type="match status" value="1"/>
</dbReference>
<feature type="region of interest" description="Disordered" evidence="1">
    <location>
        <begin position="54"/>
        <end position="78"/>
    </location>
</feature>
<dbReference type="InterPro" id="IPR000421">
    <property type="entry name" value="FA58C"/>
</dbReference>
<dbReference type="InterPro" id="IPR008979">
    <property type="entry name" value="Galactose-bd-like_sf"/>
</dbReference>
<proteinExistence type="predicted"/>
<organism evidence="4">
    <name type="scientific">uncultured Truepera sp</name>
    <dbReference type="NCBI Taxonomy" id="543023"/>
    <lineage>
        <taxon>Bacteria</taxon>
        <taxon>Thermotogati</taxon>
        <taxon>Deinococcota</taxon>
        <taxon>Deinococci</taxon>
        <taxon>Trueperales</taxon>
        <taxon>Trueperaceae</taxon>
        <taxon>Truepera</taxon>
        <taxon>environmental samples</taxon>
    </lineage>
</organism>
<dbReference type="EMBL" id="CADCWP010000360">
    <property type="protein sequence ID" value="CAA9588391.1"/>
    <property type="molecule type" value="Genomic_DNA"/>
</dbReference>
<evidence type="ECO:0000259" key="3">
    <source>
        <dbReference type="PROSITE" id="PS50022"/>
    </source>
</evidence>
<accession>A0A6J4VUG9</accession>
<dbReference type="SUPFAM" id="SSF49785">
    <property type="entry name" value="Galactose-binding domain-like"/>
    <property type="match status" value="1"/>
</dbReference>
<dbReference type="AlphaFoldDB" id="A0A6J4VUG9"/>
<feature type="chain" id="PRO_5026939319" evidence="2">
    <location>
        <begin position="28"/>
        <end position="290"/>
    </location>
</feature>
<sequence length="290" mass="31356">MDTRALASLTALTFLLSACGSPLISKAPVTETTLAPQGGCAPINVAFKKPTTASSTEQDWLGPANAVDDDNEASSRRTRWSSEFNDRQWFQVDLGRSFYVCNVVLKWEGAAAYGQDYEIQVSNDAETWTPIYSTTGRTGGTDTLTPAGNVAVRYVRMQGIRRGNDYGYSLYDFQVYPAGGDVIEAPPPAPTTYTGNLPGDGAITWETGEAGFSYAGGTLRATLTHDSTFSLFLQRQQGIGWVTVARDTGYNSTNPSNIKTITYETASGTYRWQLFSTGSGGNYSLAVTQR</sequence>
<feature type="signal peptide" evidence="2">
    <location>
        <begin position="1"/>
        <end position="27"/>
    </location>
</feature>